<proteinExistence type="predicted"/>
<keyword evidence="2" id="KW-1185">Reference proteome</keyword>
<dbReference type="PANTHER" id="PTHR32063">
    <property type="match status" value="1"/>
</dbReference>
<dbReference type="InterPro" id="IPR001036">
    <property type="entry name" value="Acrflvin-R"/>
</dbReference>
<comment type="caution">
    <text evidence="1">The sequence shown here is derived from an EMBL/GenBank/DDBJ whole genome shotgun (WGS) entry which is preliminary data.</text>
</comment>
<protein>
    <submittedName>
        <fullName evidence="1">Uncharacterized protein</fullName>
    </submittedName>
</protein>
<dbReference type="Proteomes" id="UP001501525">
    <property type="component" value="Unassembled WGS sequence"/>
</dbReference>
<name>A0ABP9MLH7_9HYPH</name>
<evidence type="ECO:0000313" key="1">
    <source>
        <dbReference type="EMBL" id="GAA5097150.1"/>
    </source>
</evidence>
<dbReference type="InterPro" id="IPR027463">
    <property type="entry name" value="AcrB_DN_DC_subdom"/>
</dbReference>
<dbReference type="Gene3D" id="3.30.2090.10">
    <property type="entry name" value="Multidrug efflux transporter AcrB TolC docking domain, DN and DC subdomains"/>
    <property type="match status" value="1"/>
</dbReference>
<dbReference type="Pfam" id="PF00873">
    <property type="entry name" value="ACR_tran"/>
    <property type="match status" value="1"/>
</dbReference>
<sequence length="125" mass="13595">MMYLVVTSPTMSIDDLTMIVDDKIVDALSAVDGIGDNQVANARKKIFQVDIDQAKLAGYGLTVADVSRALADITTDVPVGSLRNSKQVLVVRTIARLTTPEAFEQVLLTPMCILVMLRMLLCNLI</sequence>
<organism evidence="1 2">
    <name type="scientific">Bartonella acomydis</name>
    <dbReference type="NCBI Taxonomy" id="686234"/>
    <lineage>
        <taxon>Bacteria</taxon>
        <taxon>Pseudomonadati</taxon>
        <taxon>Pseudomonadota</taxon>
        <taxon>Alphaproteobacteria</taxon>
        <taxon>Hyphomicrobiales</taxon>
        <taxon>Bartonellaceae</taxon>
        <taxon>Bartonella</taxon>
    </lineage>
</organism>
<gene>
    <name evidence="1" type="ORF">GCM10023260_06760</name>
</gene>
<dbReference type="SUPFAM" id="SSF82714">
    <property type="entry name" value="Multidrug efflux transporter AcrB TolC docking domain, DN and DC subdomains"/>
    <property type="match status" value="1"/>
</dbReference>
<reference evidence="2" key="1">
    <citation type="journal article" date="2019" name="Int. J. Syst. Evol. Microbiol.">
        <title>The Global Catalogue of Microorganisms (GCM) 10K type strain sequencing project: providing services to taxonomists for standard genome sequencing and annotation.</title>
        <authorList>
            <consortium name="The Broad Institute Genomics Platform"/>
            <consortium name="The Broad Institute Genome Sequencing Center for Infectious Disease"/>
            <person name="Wu L."/>
            <person name="Ma J."/>
        </authorList>
    </citation>
    <scope>NUCLEOTIDE SEQUENCE [LARGE SCALE GENOMIC DNA]</scope>
    <source>
        <strain evidence="2">JCM 17706</strain>
    </source>
</reference>
<dbReference type="EMBL" id="BAABIY010000012">
    <property type="protein sequence ID" value="GAA5097150.1"/>
    <property type="molecule type" value="Genomic_DNA"/>
</dbReference>
<evidence type="ECO:0000313" key="2">
    <source>
        <dbReference type="Proteomes" id="UP001501525"/>
    </source>
</evidence>
<dbReference type="PANTHER" id="PTHR32063:SF24">
    <property type="entry name" value="CATION EFFLUX SYSTEM (ACRB_ACRD_ACRF FAMILY)"/>
    <property type="match status" value="1"/>
</dbReference>
<dbReference type="Gene3D" id="3.30.70.1320">
    <property type="entry name" value="Multidrug efflux transporter AcrB pore domain like"/>
    <property type="match status" value="1"/>
</dbReference>
<accession>A0ABP9MLH7</accession>